<gene>
    <name evidence="2" type="ORF">M9458_039121</name>
</gene>
<evidence type="ECO:0000313" key="2">
    <source>
        <dbReference type="EMBL" id="KAL0167277.1"/>
    </source>
</evidence>
<comment type="caution">
    <text evidence="2">The sequence shown here is derived from an EMBL/GenBank/DDBJ whole genome shotgun (WGS) entry which is preliminary data.</text>
</comment>
<feature type="transmembrane region" description="Helical" evidence="1">
    <location>
        <begin position="107"/>
        <end position="131"/>
    </location>
</feature>
<feature type="non-terminal residue" evidence="2">
    <location>
        <position position="160"/>
    </location>
</feature>
<dbReference type="EMBL" id="JAMKFB020000019">
    <property type="protein sequence ID" value="KAL0167277.1"/>
    <property type="molecule type" value="Genomic_DNA"/>
</dbReference>
<protein>
    <submittedName>
        <fullName evidence="2">Uncharacterized protein</fullName>
    </submittedName>
</protein>
<keyword evidence="1" id="KW-0812">Transmembrane</keyword>
<accession>A0ABD0P0L1</accession>
<dbReference type="Proteomes" id="UP001529510">
    <property type="component" value="Unassembled WGS sequence"/>
</dbReference>
<keyword evidence="1" id="KW-0472">Membrane</keyword>
<evidence type="ECO:0000313" key="3">
    <source>
        <dbReference type="Proteomes" id="UP001529510"/>
    </source>
</evidence>
<reference evidence="2 3" key="1">
    <citation type="submission" date="2024-05" db="EMBL/GenBank/DDBJ databases">
        <title>Genome sequencing and assembly of Indian major carp, Cirrhinus mrigala (Hamilton, 1822).</title>
        <authorList>
            <person name="Mohindra V."/>
            <person name="Chowdhury L.M."/>
            <person name="Lal K."/>
            <person name="Jena J.K."/>
        </authorList>
    </citation>
    <scope>NUCLEOTIDE SEQUENCE [LARGE SCALE GENOMIC DNA]</scope>
    <source>
        <strain evidence="2">CM1030</strain>
        <tissue evidence="2">Blood</tissue>
    </source>
</reference>
<proteinExistence type="predicted"/>
<dbReference type="AlphaFoldDB" id="A0ABD0P0L1"/>
<sequence length="160" mass="18455">MLVITDHQLFKHLNYGETLEIKLHVDHTKVKMVYVPDTERKERLILDQGELTIPIDYFDGRASVEGSMFYLKKVKVSDMGIFRVMDFSGFRIADVYLHVEPYKLPQLYVAIISLLSLLAFLLLVCLLSCLIKVHRRAERARKITLIAQQAGKSDGEAFRQ</sequence>
<evidence type="ECO:0000256" key="1">
    <source>
        <dbReference type="SAM" id="Phobius"/>
    </source>
</evidence>
<name>A0ABD0P0L1_CIRMR</name>
<keyword evidence="1" id="KW-1133">Transmembrane helix</keyword>
<organism evidence="2 3">
    <name type="scientific">Cirrhinus mrigala</name>
    <name type="common">Mrigala</name>
    <dbReference type="NCBI Taxonomy" id="683832"/>
    <lineage>
        <taxon>Eukaryota</taxon>
        <taxon>Metazoa</taxon>
        <taxon>Chordata</taxon>
        <taxon>Craniata</taxon>
        <taxon>Vertebrata</taxon>
        <taxon>Euteleostomi</taxon>
        <taxon>Actinopterygii</taxon>
        <taxon>Neopterygii</taxon>
        <taxon>Teleostei</taxon>
        <taxon>Ostariophysi</taxon>
        <taxon>Cypriniformes</taxon>
        <taxon>Cyprinidae</taxon>
        <taxon>Labeoninae</taxon>
        <taxon>Labeonini</taxon>
        <taxon>Cirrhinus</taxon>
    </lineage>
</organism>
<keyword evidence="3" id="KW-1185">Reference proteome</keyword>